<protein>
    <submittedName>
        <fullName evidence="3">Phage holin family protein</fullName>
    </submittedName>
</protein>
<proteinExistence type="predicted"/>
<evidence type="ECO:0000256" key="2">
    <source>
        <dbReference type="SAM" id="Phobius"/>
    </source>
</evidence>
<dbReference type="Proteomes" id="UP001185927">
    <property type="component" value="Unassembled WGS sequence"/>
</dbReference>
<accession>A0ABU4C587</accession>
<evidence type="ECO:0000313" key="3">
    <source>
        <dbReference type="EMBL" id="MDV6271670.1"/>
    </source>
</evidence>
<evidence type="ECO:0000313" key="4">
    <source>
        <dbReference type="Proteomes" id="UP001185927"/>
    </source>
</evidence>
<dbReference type="RefSeq" id="WP_317546292.1">
    <property type="nucleotide sequence ID" value="NZ_JAWLKB010000065.1"/>
</dbReference>
<dbReference type="InterPro" id="IPR009937">
    <property type="entry name" value="Phage_holin_3_6"/>
</dbReference>
<feature type="compositionally biased region" description="Basic and acidic residues" evidence="1">
    <location>
        <begin position="1"/>
        <end position="11"/>
    </location>
</feature>
<name>A0ABU4C587_RHOGO</name>
<comment type="caution">
    <text evidence="3">The sequence shown here is derived from an EMBL/GenBank/DDBJ whole genome shotgun (WGS) entry which is preliminary data.</text>
</comment>
<feature type="transmembrane region" description="Helical" evidence="2">
    <location>
        <begin position="94"/>
        <end position="114"/>
    </location>
</feature>
<evidence type="ECO:0000256" key="1">
    <source>
        <dbReference type="SAM" id="MobiDB-lite"/>
    </source>
</evidence>
<feature type="region of interest" description="Disordered" evidence="1">
    <location>
        <begin position="125"/>
        <end position="146"/>
    </location>
</feature>
<dbReference type="Pfam" id="PF07332">
    <property type="entry name" value="Phage_holin_3_6"/>
    <property type="match status" value="1"/>
</dbReference>
<keyword evidence="2" id="KW-0812">Transmembrane</keyword>
<reference evidence="3 4" key="1">
    <citation type="submission" date="2023-10" db="EMBL/GenBank/DDBJ databases">
        <title>Development of a sustainable strategy for remediation of hydrocarbon-contaminated territories based on the waste exchange concept.</title>
        <authorList>
            <person name="Krivoruchko A."/>
        </authorList>
    </citation>
    <scope>NUCLEOTIDE SEQUENCE [LARGE SCALE GENOMIC DNA]</scope>
    <source>
        <strain evidence="3 4">IEGM 1203</strain>
    </source>
</reference>
<feature type="compositionally biased region" description="Polar residues" evidence="1">
    <location>
        <begin position="128"/>
        <end position="138"/>
    </location>
</feature>
<dbReference type="EMBL" id="JAWLKB010000065">
    <property type="protein sequence ID" value="MDV6271670.1"/>
    <property type="molecule type" value="Genomic_DNA"/>
</dbReference>
<sequence>MCDPTHDHTERTPAPNSPHVADLSTGQLVERLTEQVSTLVRTEIAAGLDEVKNKGTRLGIGIGISGAGAVLALFGLATLIAAAVLGLATVVAPWLAALIIGVVVLLIGGIVAAVGATRSKKALPPVPQDTTASVSEDISTIKKGIR</sequence>
<keyword evidence="2" id="KW-0472">Membrane</keyword>
<feature type="region of interest" description="Disordered" evidence="1">
    <location>
        <begin position="1"/>
        <end position="20"/>
    </location>
</feature>
<keyword evidence="4" id="KW-1185">Reference proteome</keyword>
<organism evidence="3 4">
    <name type="scientific">Rhodococcus globerulus</name>
    <dbReference type="NCBI Taxonomy" id="33008"/>
    <lineage>
        <taxon>Bacteria</taxon>
        <taxon>Bacillati</taxon>
        <taxon>Actinomycetota</taxon>
        <taxon>Actinomycetes</taxon>
        <taxon>Mycobacteriales</taxon>
        <taxon>Nocardiaceae</taxon>
        <taxon>Rhodococcus</taxon>
    </lineage>
</organism>
<gene>
    <name evidence="3" type="ORF">R3Q16_34330</name>
</gene>
<feature type="transmembrane region" description="Helical" evidence="2">
    <location>
        <begin position="62"/>
        <end position="88"/>
    </location>
</feature>
<keyword evidence="2" id="KW-1133">Transmembrane helix</keyword>